<accession>A0ACC0CMG0</accession>
<comment type="caution">
    <text evidence="1">The sequence shown here is derived from an EMBL/GenBank/DDBJ whole genome shotgun (WGS) entry which is preliminary data.</text>
</comment>
<evidence type="ECO:0000313" key="2">
    <source>
        <dbReference type="Proteomes" id="UP001497680"/>
    </source>
</evidence>
<sequence length="330" mass="35795">MNTDPRSASELAILYESQIKGKVVLTTGVSPGGIGAAFVAGIARAQPTLLILAGRNIAKVQQTADAVSATGVKVRMLELDLVSLAAVRSAADKVNSWDDVPHIDVLVNNAGVMAIDWEPSPEGYDSQLAANHLGPFLFTNLIMGKLLESPAPRVVNVTSDGHRLSPFRFDDYNFRDGEFYNKWLSYGQSKTANMLMAVSLAEKLGSKKHKLSAFSVQPGLVTTNLGAHLKLFGEDDSDMRSMRDVDRFMGNAIGWSGFDGVVACTPDVGSNTYVYAAFDPEITAHNGAYLISCRIADPWIDTVKPWATSSVEAERLWMLSEKLVGQQFSY</sequence>
<name>A0ACC0CMG0_9PEZI</name>
<dbReference type="Proteomes" id="UP001497680">
    <property type="component" value="Unassembled WGS sequence"/>
</dbReference>
<keyword evidence="2" id="KW-1185">Reference proteome</keyword>
<gene>
    <name evidence="1" type="ORF">F4821DRAFT_24644</name>
</gene>
<reference evidence="1 2" key="1">
    <citation type="journal article" date="2022" name="New Phytol.">
        <title>Ecological generalism drives hyperdiversity of secondary metabolite gene clusters in xylarialean endophytes.</title>
        <authorList>
            <person name="Franco M.E.E."/>
            <person name="Wisecaver J.H."/>
            <person name="Arnold A.E."/>
            <person name="Ju Y.M."/>
            <person name="Slot J.C."/>
            <person name="Ahrendt S."/>
            <person name="Moore L.P."/>
            <person name="Eastman K.E."/>
            <person name="Scott K."/>
            <person name="Konkel Z."/>
            <person name="Mondo S.J."/>
            <person name="Kuo A."/>
            <person name="Hayes R.D."/>
            <person name="Haridas S."/>
            <person name="Andreopoulos B."/>
            <person name="Riley R."/>
            <person name="LaButti K."/>
            <person name="Pangilinan J."/>
            <person name="Lipzen A."/>
            <person name="Amirebrahimi M."/>
            <person name="Yan J."/>
            <person name="Adam C."/>
            <person name="Keymanesh K."/>
            <person name="Ng V."/>
            <person name="Louie K."/>
            <person name="Northen T."/>
            <person name="Drula E."/>
            <person name="Henrissat B."/>
            <person name="Hsieh H.M."/>
            <person name="Youens-Clark K."/>
            <person name="Lutzoni F."/>
            <person name="Miadlikowska J."/>
            <person name="Eastwood D.C."/>
            <person name="Hamelin R.C."/>
            <person name="Grigoriev I.V."/>
            <person name="U'Ren J.M."/>
        </authorList>
    </citation>
    <scope>NUCLEOTIDE SEQUENCE [LARGE SCALE GENOMIC DNA]</scope>
    <source>
        <strain evidence="1 2">ER1909</strain>
    </source>
</reference>
<evidence type="ECO:0000313" key="1">
    <source>
        <dbReference type="EMBL" id="KAI6081609.1"/>
    </source>
</evidence>
<organism evidence="1 2">
    <name type="scientific">Hypoxylon rubiginosum</name>
    <dbReference type="NCBI Taxonomy" id="110542"/>
    <lineage>
        <taxon>Eukaryota</taxon>
        <taxon>Fungi</taxon>
        <taxon>Dikarya</taxon>
        <taxon>Ascomycota</taxon>
        <taxon>Pezizomycotina</taxon>
        <taxon>Sordariomycetes</taxon>
        <taxon>Xylariomycetidae</taxon>
        <taxon>Xylariales</taxon>
        <taxon>Hypoxylaceae</taxon>
        <taxon>Hypoxylon</taxon>
    </lineage>
</organism>
<dbReference type="EMBL" id="MU394391">
    <property type="protein sequence ID" value="KAI6081609.1"/>
    <property type="molecule type" value="Genomic_DNA"/>
</dbReference>
<proteinExistence type="predicted"/>
<protein>
    <submittedName>
        <fullName evidence="1">NAD(P)-binding protein</fullName>
    </submittedName>
</protein>